<evidence type="ECO:0000256" key="1">
    <source>
        <dbReference type="SAM" id="Phobius"/>
    </source>
</evidence>
<dbReference type="AlphaFoldDB" id="A0A645HQV8"/>
<keyword evidence="1" id="KW-0472">Membrane</keyword>
<protein>
    <submittedName>
        <fullName evidence="2">Uncharacterized protein</fullName>
    </submittedName>
</protein>
<keyword evidence="1" id="KW-0812">Transmembrane</keyword>
<sequence>MVNTFHELHVLLSVDVRLAIWYPLTGLVPLDAPLQISVMVSSLYAAGDAMAVVGAFGAVFLRTEFVDTFQPE</sequence>
<feature type="transmembrane region" description="Helical" evidence="1">
    <location>
        <begin position="36"/>
        <end position="61"/>
    </location>
</feature>
<dbReference type="EMBL" id="VSSQ01097689">
    <property type="protein sequence ID" value="MPN40946.1"/>
    <property type="molecule type" value="Genomic_DNA"/>
</dbReference>
<keyword evidence="1" id="KW-1133">Transmembrane helix</keyword>
<reference evidence="2" key="1">
    <citation type="submission" date="2019-08" db="EMBL/GenBank/DDBJ databases">
        <authorList>
            <person name="Kucharzyk K."/>
            <person name="Murdoch R.W."/>
            <person name="Higgins S."/>
            <person name="Loffler F."/>
        </authorList>
    </citation>
    <scope>NUCLEOTIDE SEQUENCE</scope>
</reference>
<name>A0A645HQV8_9ZZZZ</name>
<comment type="caution">
    <text evidence="2">The sequence shown here is derived from an EMBL/GenBank/DDBJ whole genome shotgun (WGS) entry which is preliminary data.</text>
</comment>
<evidence type="ECO:0000313" key="2">
    <source>
        <dbReference type="EMBL" id="MPN40946.1"/>
    </source>
</evidence>
<proteinExistence type="predicted"/>
<gene>
    <name evidence="2" type="ORF">SDC9_188486</name>
</gene>
<organism evidence="2">
    <name type="scientific">bioreactor metagenome</name>
    <dbReference type="NCBI Taxonomy" id="1076179"/>
    <lineage>
        <taxon>unclassified sequences</taxon>
        <taxon>metagenomes</taxon>
        <taxon>ecological metagenomes</taxon>
    </lineage>
</organism>
<accession>A0A645HQV8</accession>